<dbReference type="InterPro" id="IPR005986">
    <property type="entry name" value="Asp_semialdehyde_DH_beta"/>
</dbReference>
<dbReference type="Pfam" id="PF01118">
    <property type="entry name" value="Semialdhyde_dh"/>
    <property type="match status" value="1"/>
</dbReference>
<dbReference type="Gene3D" id="3.30.360.10">
    <property type="entry name" value="Dihydrodipicolinate Reductase, domain 2"/>
    <property type="match status" value="1"/>
</dbReference>
<evidence type="ECO:0000256" key="2">
    <source>
        <dbReference type="ARBA" id="ARBA00005076"/>
    </source>
</evidence>
<comment type="function">
    <text evidence="15">Catalyzes the NADPH-dependent formation of L-aspartate-semialdehyde (L-ASA) by the reductive dephosphorylation of L-aspartyl-4-phosphate.</text>
</comment>
<dbReference type="GO" id="GO:0009089">
    <property type="term" value="P:lysine biosynthetic process via diaminopimelate"/>
    <property type="evidence" value="ECO:0007669"/>
    <property type="project" value="UniProtKB-UniRule"/>
</dbReference>
<dbReference type="Proteomes" id="UP000886758">
    <property type="component" value="Unassembled WGS sequence"/>
</dbReference>
<keyword evidence="7 15" id="KW-0028">Amino-acid biosynthesis</keyword>
<dbReference type="InterPro" id="IPR012280">
    <property type="entry name" value="Semialdhyde_DH_dimer_dom"/>
</dbReference>
<dbReference type="NCBIfam" id="TIGR01296">
    <property type="entry name" value="asd_B"/>
    <property type="match status" value="1"/>
</dbReference>
<evidence type="ECO:0000256" key="11">
    <source>
        <dbReference type="ARBA" id="ARBA00023002"/>
    </source>
</evidence>
<name>A0A9D1GQZ2_9MOLU</name>
<evidence type="ECO:0000256" key="5">
    <source>
        <dbReference type="ARBA" id="ARBA00011738"/>
    </source>
</evidence>
<evidence type="ECO:0000256" key="16">
    <source>
        <dbReference type="PIRSR" id="PIRSR000148-1"/>
    </source>
</evidence>
<comment type="pathway">
    <text evidence="3 15">Amino-acid biosynthesis; L-threonine biosynthesis; L-threonine from L-aspartate: step 2/5.</text>
</comment>
<feature type="binding site" evidence="15">
    <location>
        <position position="155"/>
    </location>
    <ligand>
        <name>substrate</name>
    </ligand>
</feature>
<comment type="pathway">
    <text evidence="1 15">Amino-acid biosynthesis; L-methionine biosynthesis via de novo pathway; L-homoserine from L-aspartate: step 2/3.</text>
</comment>
<comment type="caution">
    <text evidence="18">The sequence shown here is derived from an EMBL/GenBank/DDBJ whole genome shotgun (WGS) entry which is preliminary data.</text>
</comment>
<evidence type="ECO:0000256" key="15">
    <source>
        <dbReference type="HAMAP-Rule" id="MF_02121"/>
    </source>
</evidence>
<dbReference type="GO" id="GO:0004073">
    <property type="term" value="F:aspartate-semialdehyde dehydrogenase activity"/>
    <property type="evidence" value="ECO:0007669"/>
    <property type="project" value="UniProtKB-UniRule"/>
</dbReference>
<accession>A0A9D1GQZ2</accession>
<evidence type="ECO:0000256" key="8">
    <source>
        <dbReference type="ARBA" id="ARBA00022697"/>
    </source>
</evidence>
<comment type="catalytic activity">
    <reaction evidence="14 15">
        <text>L-aspartate 4-semialdehyde + phosphate + NADP(+) = 4-phospho-L-aspartate + NADPH + H(+)</text>
        <dbReference type="Rhea" id="RHEA:24284"/>
        <dbReference type="ChEBI" id="CHEBI:15378"/>
        <dbReference type="ChEBI" id="CHEBI:43474"/>
        <dbReference type="ChEBI" id="CHEBI:57535"/>
        <dbReference type="ChEBI" id="CHEBI:57783"/>
        <dbReference type="ChEBI" id="CHEBI:58349"/>
        <dbReference type="ChEBI" id="CHEBI:537519"/>
        <dbReference type="EC" id="1.2.1.11"/>
    </reaction>
</comment>
<keyword evidence="13 15" id="KW-0486">Methionine biosynthesis</keyword>
<feature type="binding site" evidence="15">
    <location>
        <begin position="40"/>
        <end position="41"/>
    </location>
    <ligand>
        <name>NADP(+)</name>
        <dbReference type="ChEBI" id="CHEBI:58349"/>
    </ligand>
</feature>
<comment type="similarity">
    <text evidence="4 15">Belongs to the aspartate-semialdehyde dehydrogenase family.</text>
</comment>
<dbReference type="InterPro" id="IPR000534">
    <property type="entry name" value="Semialdehyde_DH_NAD-bd"/>
</dbReference>
<dbReference type="EMBL" id="DVLF01000129">
    <property type="protein sequence ID" value="HIT50214.1"/>
    <property type="molecule type" value="Genomic_DNA"/>
</dbReference>
<dbReference type="PANTHER" id="PTHR46278:SF2">
    <property type="entry name" value="ASPARTATE-SEMIALDEHYDE DEHYDROGENASE"/>
    <property type="match status" value="1"/>
</dbReference>
<keyword evidence="8 15" id="KW-0791">Threonine biosynthesis</keyword>
<dbReference type="GO" id="GO:0050661">
    <property type="term" value="F:NADP binding"/>
    <property type="evidence" value="ECO:0007669"/>
    <property type="project" value="UniProtKB-UniRule"/>
</dbReference>
<dbReference type="PIRSF" id="PIRSF000148">
    <property type="entry name" value="ASA_dh"/>
    <property type="match status" value="1"/>
</dbReference>
<feature type="binding site" evidence="15">
    <location>
        <position position="228"/>
    </location>
    <ligand>
        <name>substrate</name>
    </ligand>
</feature>
<comment type="caution">
    <text evidence="15">Lacks conserved residue(s) required for the propagation of feature annotation.</text>
</comment>
<keyword evidence="12 15" id="KW-0457">Lysine biosynthesis</keyword>
<organism evidence="18 19">
    <name type="scientific">Candidatus Pelethenecus faecipullorum</name>
    <dbReference type="NCBI Taxonomy" id="2840900"/>
    <lineage>
        <taxon>Bacteria</taxon>
        <taxon>Bacillati</taxon>
        <taxon>Mycoplasmatota</taxon>
        <taxon>Mollicutes</taxon>
        <taxon>Candidatus Pelethenecus</taxon>
    </lineage>
</organism>
<evidence type="ECO:0000256" key="12">
    <source>
        <dbReference type="ARBA" id="ARBA00023154"/>
    </source>
</evidence>
<feature type="domain" description="Semialdehyde dehydrogenase NAD-binding" evidence="17">
    <location>
        <begin position="5"/>
        <end position="117"/>
    </location>
</feature>
<keyword evidence="11 15" id="KW-0560">Oxidoreductase</keyword>
<evidence type="ECO:0000313" key="18">
    <source>
        <dbReference type="EMBL" id="HIT50214.1"/>
    </source>
</evidence>
<evidence type="ECO:0000256" key="7">
    <source>
        <dbReference type="ARBA" id="ARBA00022605"/>
    </source>
</evidence>
<dbReference type="SUPFAM" id="SSF51735">
    <property type="entry name" value="NAD(P)-binding Rossmann-fold domains"/>
    <property type="match status" value="1"/>
</dbReference>
<dbReference type="GO" id="GO:0009097">
    <property type="term" value="P:isoleucine biosynthetic process"/>
    <property type="evidence" value="ECO:0007669"/>
    <property type="project" value="UniProtKB-UniRule"/>
</dbReference>
<dbReference type="EC" id="1.2.1.11" evidence="6 15"/>
<feature type="binding site" evidence="15">
    <location>
        <begin position="12"/>
        <end position="15"/>
    </location>
    <ligand>
        <name>NADP(+)</name>
        <dbReference type="ChEBI" id="CHEBI:58349"/>
    </ligand>
</feature>
<dbReference type="GO" id="GO:0071266">
    <property type="term" value="P:'de novo' L-methionine biosynthetic process"/>
    <property type="evidence" value="ECO:0007669"/>
    <property type="project" value="UniProtKB-UniRule"/>
</dbReference>
<dbReference type="GO" id="GO:0019877">
    <property type="term" value="P:diaminopimelate biosynthetic process"/>
    <property type="evidence" value="ECO:0007669"/>
    <property type="project" value="UniProtKB-UniRule"/>
</dbReference>
<dbReference type="Pfam" id="PF02774">
    <property type="entry name" value="Semialdhyde_dhC"/>
    <property type="match status" value="1"/>
</dbReference>
<dbReference type="InterPro" id="IPR036291">
    <property type="entry name" value="NAD(P)-bd_dom_sf"/>
</dbReference>
<evidence type="ECO:0000256" key="1">
    <source>
        <dbReference type="ARBA" id="ARBA00005021"/>
    </source>
</evidence>
<evidence type="ECO:0000256" key="13">
    <source>
        <dbReference type="ARBA" id="ARBA00023167"/>
    </source>
</evidence>
<dbReference type="GO" id="GO:0051287">
    <property type="term" value="F:NAD binding"/>
    <property type="evidence" value="ECO:0007669"/>
    <property type="project" value="InterPro"/>
</dbReference>
<dbReference type="SMART" id="SM00859">
    <property type="entry name" value="Semialdhyde_dh"/>
    <property type="match status" value="1"/>
</dbReference>
<comment type="pathway">
    <text evidence="2 15">Amino-acid biosynthesis; L-lysine biosynthesis via DAP pathway; (S)-tetrahydrodipicolinate from L-aspartate: step 2/4.</text>
</comment>
<evidence type="ECO:0000256" key="4">
    <source>
        <dbReference type="ARBA" id="ARBA00010584"/>
    </source>
</evidence>
<dbReference type="PANTHER" id="PTHR46278">
    <property type="entry name" value="DEHYDROGENASE, PUTATIVE-RELATED"/>
    <property type="match status" value="1"/>
</dbReference>
<feature type="active site" description="Acyl-thioester intermediate" evidence="15 16">
    <location>
        <position position="128"/>
    </location>
</feature>
<reference evidence="18" key="1">
    <citation type="submission" date="2020-10" db="EMBL/GenBank/DDBJ databases">
        <authorList>
            <person name="Gilroy R."/>
        </authorList>
    </citation>
    <scope>NUCLEOTIDE SEQUENCE</scope>
    <source>
        <strain evidence="18">ChiW17-6978</strain>
    </source>
</reference>
<feature type="binding site" evidence="15">
    <location>
        <position position="100"/>
    </location>
    <ligand>
        <name>phosphate</name>
        <dbReference type="ChEBI" id="CHEBI:43474"/>
    </ligand>
</feature>
<keyword evidence="9 15" id="KW-0521">NADP</keyword>
<feature type="binding site" evidence="15">
    <location>
        <begin position="158"/>
        <end position="159"/>
    </location>
    <ligand>
        <name>NADP(+)</name>
        <dbReference type="ChEBI" id="CHEBI:58349"/>
    </ligand>
</feature>
<reference evidence="18" key="2">
    <citation type="journal article" date="2021" name="PeerJ">
        <title>Extensive microbial diversity within the chicken gut microbiome revealed by metagenomics and culture.</title>
        <authorList>
            <person name="Gilroy R."/>
            <person name="Ravi A."/>
            <person name="Getino M."/>
            <person name="Pursley I."/>
            <person name="Horton D.L."/>
            <person name="Alikhan N.F."/>
            <person name="Baker D."/>
            <person name="Gharbi K."/>
            <person name="Hall N."/>
            <person name="Watson M."/>
            <person name="Adriaenssens E.M."/>
            <person name="Foster-Nyarko E."/>
            <person name="Jarju S."/>
            <person name="Secka A."/>
            <person name="Antonio M."/>
            <person name="Oren A."/>
            <person name="Chaudhuri R.R."/>
            <person name="La Ragione R."/>
            <person name="Hildebrand F."/>
            <person name="Pallen M.J."/>
        </authorList>
    </citation>
    <scope>NUCLEOTIDE SEQUENCE</scope>
    <source>
        <strain evidence="18">ChiW17-6978</strain>
    </source>
</reference>
<dbReference type="CDD" id="cd18131">
    <property type="entry name" value="ASADH_C_bac_euk_like"/>
    <property type="match status" value="1"/>
</dbReference>
<keyword evidence="10 15" id="KW-0220">Diaminopimelate biosynthesis</keyword>
<evidence type="ECO:0000256" key="3">
    <source>
        <dbReference type="ARBA" id="ARBA00005097"/>
    </source>
</evidence>
<dbReference type="CDD" id="cd02316">
    <property type="entry name" value="VcASADH2_like_N"/>
    <property type="match status" value="1"/>
</dbReference>
<dbReference type="SUPFAM" id="SSF55347">
    <property type="entry name" value="Glyceraldehyde-3-phosphate dehydrogenase-like, C-terminal domain"/>
    <property type="match status" value="1"/>
</dbReference>
<proteinExistence type="inferred from homology"/>
<sequence length="330" mass="36498">MKKYNVAIVGATGLVGTTFVRVLEEYRFPVAELRLLASCRSAGKKMVFNGKEYVVEELKESSFDGMDLALFSAGSAVSKQFAPIAVQKGCLVIDNSSCWREDPSVPLIVPEVNLNDYPINRLIANPNCSTIQAMLPLKALDEAFHLKRVVFSTYQAVSGSGQKGKEDLLRTRDGFQPQFYPYDISKTCIPEIDVFLENGYTKEEMKMVHETRKILHHPDLPVSATCIRVPVLNSHGVVVCCEAEKKMSKASVSEVLSRFENIVLLDDGKKHLYPTSLVANGTDQVYVGRIREDLSVDNGIVFYCTADNIRKGAAANAVQIALKLAELDKI</sequence>
<dbReference type="InterPro" id="IPR012080">
    <property type="entry name" value="Asp_semialdehyde_DH"/>
</dbReference>
<protein>
    <recommendedName>
        <fullName evidence="6 15">Aspartate-semialdehyde dehydrogenase</fullName>
        <shortName evidence="15">ASA dehydrogenase</shortName>
        <shortName evidence="15">ASADH</shortName>
        <ecNumber evidence="6 15">1.2.1.11</ecNumber>
    </recommendedName>
    <alternativeName>
        <fullName evidence="15">Aspartate-beta-semialdehyde dehydrogenase</fullName>
    </alternativeName>
</protein>
<dbReference type="GO" id="GO:0009088">
    <property type="term" value="P:threonine biosynthetic process"/>
    <property type="evidence" value="ECO:0007669"/>
    <property type="project" value="UniProtKB-UniRule"/>
</dbReference>
<evidence type="ECO:0000259" key="17">
    <source>
        <dbReference type="SMART" id="SM00859"/>
    </source>
</evidence>
<evidence type="ECO:0000313" key="19">
    <source>
        <dbReference type="Proteomes" id="UP000886758"/>
    </source>
</evidence>
<dbReference type="NCBIfam" id="NF011456">
    <property type="entry name" value="PRK14874.1"/>
    <property type="match status" value="1"/>
</dbReference>
<dbReference type="AlphaFoldDB" id="A0A9D1GQZ2"/>
<dbReference type="HAMAP" id="MF_02121">
    <property type="entry name" value="ASADH"/>
    <property type="match status" value="1"/>
</dbReference>
<comment type="subunit">
    <text evidence="5 15">Homodimer.</text>
</comment>
<feature type="active site" description="Proton acceptor" evidence="15 16">
    <location>
        <position position="235"/>
    </location>
</feature>
<evidence type="ECO:0000256" key="9">
    <source>
        <dbReference type="ARBA" id="ARBA00022857"/>
    </source>
</evidence>
<evidence type="ECO:0000256" key="6">
    <source>
        <dbReference type="ARBA" id="ARBA00013120"/>
    </source>
</evidence>
<evidence type="ECO:0000256" key="10">
    <source>
        <dbReference type="ARBA" id="ARBA00022915"/>
    </source>
</evidence>
<dbReference type="GO" id="GO:0046983">
    <property type="term" value="F:protein dimerization activity"/>
    <property type="evidence" value="ECO:0007669"/>
    <property type="project" value="InterPro"/>
</dbReference>
<evidence type="ECO:0000256" key="14">
    <source>
        <dbReference type="ARBA" id="ARBA00047891"/>
    </source>
</evidence>
<dbReference type="Gene3D" id="3.40.50.720">
    <property type="entry name" value="NAD(P)-binding Rossmann-like Domain"/>
    <property type="match status" value="1"/>
</dbReference>
<feature type="binding site" evidence="15">
    <location>
        <position position="308"/>
    </location>
    <ligand>
        <name>NADP(+)</name>
        <dbReference type="ChEBI" id="CHEBI:58349"/>
    </ligand>
</feature>
<gene>
    <name evidence="15" type="primary">asd</name>
    <name evidence="18" type="ORF">IAD46_04225</name>
</gene>